<evidence type="ECO:0000256" key="6">
    <source>
        <dbReference type="ARBA" id="ARBA00022694"/>
    </source>
</evidence>
<dbReference type="NCBIfam" id="TIGR03197">
    <property type="entry name" value="MnmC_Cterm"/>
    <property type="match status" value="1"/>
</dbReference>
<dbReference type="EMBL" id="QGGM01000001">
    <property type="protein sequence ID" value="PWK15425.1"/>
    <property type="molecule type" value="Genomic_DNA"/>
</dbReference>
<dbReference type="GO" id="GO:0004808">
    <property type="term" value="F:tRNA (5-methylaminomethyl-2-thiouridylate)(34)-methyltransferase activity"/>
    <property type="evidence" value="ECO:0007669"/>
    <property type="project" value="UniProtKB-EC"/>
</dbReference>
<keyword evidence="2 10" id="KW-0489">Methyltransferase</keyword>
<sequence>MSKSTFESKDTDTSSTPSKNTQSLSIHSSNITPAKIDWQMDDTGNKVPVSGEFGDVYFSNADGLAESRHVFLAHNQLPERLTNLAPNQCFTIAELGFGTGLNLLATWQLWRQLRDIHPQLATAKLHFISTEKFPIPRTDLTQILALWGQRAPELTTLIELLLAAYPPLIAGCHRLSFFDDNLTVDIWLGDAAESLTKLSSNSSSSHVPYVDAWFLDGFAPSCNSTLWADSIFAQMQRLSRPNTTAATYSCAGIVKRALQDCGFQIKKVKGFGRKNEMLTAIMLDTVNLTDNNNGNNSKDINSKDIISYNNTSTAAPDNDSQSAKPTDNLPAHSIVIGAGVSGLLTAWSLANRGIPVTLLDKSAPLAGASGNPRALLAPKMTPIHHVDEHLHTIGYLYSSRLYRCLNVDAKKSGLVPILEPTGALDLLMKANIGTEQIADYPDEMATTLSHEQAQTVSGLKTQDLSENLYLPQSGLVNPQALKDTILMHPLIHFQQVDVKSISETEESVCIKGNNQDKQTISISADNVVICAAFESHQLDKRIFDCRKIRGQLSWFTPTTEQLTILPKIPLKYSGYCALFTAQTGDAQLNDVVEQQSQFLLGASFIRNDTDIDIRTEEHQISRDKLVTAIPEMDSIIPTDISLWQGRAGIRTQTPDYHPIVGALADSKRTWVMSAMGAKGYAIAPICAEALTDMMLGAFPPLSTAMLTRLSPNRTRLQTPLT</sequence>
<comment type="cofactor">
    <cofactor evidence="10">
        <name>FAD</name>
        <dbReference type="ChEBI" id="CHEBI:57692"/>
    </cofactor>
</comment>
<dbReference type="Gene3D" id="3.50.50.60">
    <property type="entry name" value="FAD/NAD(P)-binding domain"/>
    <property type="match status" value="1"/>
</dbReference>
<keyword evidence="6 10" id="KW-0819">tRNA processing</keyword>
<comment type="caution">
    <text evidence="14">The sequence shown here is derived from an EMBL/GenBank/DDBJ whole genome shotgun (WGS) entry which is preliminary data.</text>
</comment>
<keyword evidence="4 10" id="KW-0808">Transferase</keyword>
<dbReference type="GeneID" id="60254147"/>
<comment type="catalytic activity">
    <reaction evidence="10">
        <text>5-aminomethyl-2-thiouridine(34) in tRNA + S-adenosyl-L-methionine = 5-methylaminomethyl-2-thiouridine(34) in tRNA + S-adenosyl-L-homocysteine + H(+)</text>
        <dbReference type="Rhea" id="RHEA:19569"/>
        <dbReference type="Rhea" id="RHEA-COMP:10195"/>
        <dbReference type="Rhea" id="RHEA-COMP:10197"/>
        <dbReference type="ChEBI" id="CHEBI:15378"/>
        <dbReference type="ChEBI" id="CHEBI:57856"/>
        <dbReference type="ChEBI" id="CHEBI:59789"/>
        <dbReference type="ChEBI" id="CHEBI:74454"/>
        <dbReference type="ChEBI" id="CHEBI:74455"/>
        <dbReference type="EC" id="2.1.1.61"/>
    </reaction>
</comment>
<accession>A0A2V2A6C0</accession>
<evidence type="ECO:0000259" key="13">
    <source>
        <dbReference type="Pfam" id="PF05430"/>
    </source>
</evidence>
<keyword evidence="3 10" id="KW-0285">Flavoprotein</keyword>
<evidence type="ECO:0000256" key="10">
    <source>
        <dbReference type="HAMAP-Rule" id="MF_01102"/>
    </source>
</evidence>
<dbReference type="InterPro" id="IPR017610">
    <property type="entry name" value="tRNA_S-uridine_synth_MnmC_C"/>
</dbReference>
<reference evidence="14 15" key="1">
    <citation type="submission" date="2018-05" db="EMBL/GenBank/DDBJ databases">
        <title>Genomic Encyclopedia of Type Strains, Phase IV (KMG-IV): sequencing the most valuable type-strain genomes for metagenomic binning, comparative biology and taxonomic classification.</title>
        <authorList>
            <person name="Goeker M."/>
        </authorList>
    </citation>
    <scope>NUCLEOTIDE SEQUENCE [LARGE SCALE GENOMIC DNA]</scope>
    <source>
        <strain evidence="14 15">DSM 7229</strain>
    </source>
</reference>
<dbReference type="Proteomes" id="UP000245655">
    <property type="component" value="Unassembled WGS sequence"/>
</dbReference>
<dbReference type="InterPro" id="IPR008471">
    <property type="entry name" value="MnmC-like_methylTransf"/>
</dbReference>
<evidence type="ECO:0000256" key="7">
    <source>
        <dbReference type="ARBA" id="ARBA00022827"/>
    </source>
</evidence>
<dbReference type="InterPro" id="IPR036188">
    <property type="entry name" value="FAD/NAD-bd_sf"/>
</dbReference>
<dbReference type="GO" id="GO:0032259">
    <property type="term" value="P:methylation"/>
    <property type="evidence" value="ECO:0007669"/>
    <property type="project" value="UniProtKB-KW"/>
</dbReference>
<dbReference type="Gene3D" id="3.40.50.150">
    <property type="entry name" value="Vaccinia Virus protein VP39"/>
    <property type="match status" value="1"/>
</dbReference>
<evidence type="ECO:0000256" key="2">
    <source>
        <dbReference type="ARBA" id="ARBA00022603"/>
    </source>
</evidence>
<feature type="domain" description="MnmC-like methyltransferase" evidence="13">
    <location>
        <begin position="152"/>
        <end position="281"/>
    </location>
</feature>
<proteinExistence type="inferred from homology"/>
<dbReference type="GO" id="GO:0002097">
    <property type="term" value="P:tRNA wobble base modification"/>
    <property type="evidence" value="ECO:0007669"/>
    <property type="project" value="UniProtKB-UniRule"/>
</dbReference>
<dbReference type="InterPro" id="IPR029063">
    <property type="entry name" value="SAM-dependent_MTases_sf"/>
</dbReference>
<feature type="domain" description="FAD dependent oxidoreductase" evidence="12">
    <location>
        <begin position="334"/>
        <end position="693"/>
    </location>
</feature>
<feature type="region of interest" description="FAD-dependent cmnm(5)s(2)U34 oxidoreductase" evidence="10">
    <location>
        <begin position="336"/>
        <end position="721"/>
    </location>
</feature>
<dbReference type="GO" id="GO:0005737">
    <property type="term" value="C:cytoplasm"/>
    <property type="evidence" value="ECO:0007669"/>
    <property type="project" value="UniProtKB-SubCell"/>
</dbReference>
<evidence type="ECO:0000256" key="8">
    <source>
        <dbReference type="ARBA" id="ARBA00023002"/>
    </source>
</evidence>
<dbReference type="Pfam" id="PF05430">
    <property type="entry name" value="Methyltransf_30"/>
    <property type="match status" value="1"/>
</dbReference>
<protein>
    <recommendedName>
        <fullName evidence="10">tRNA 5-methylaminomethyl-2-thiouridine biosynthesis bifunctional protein MnmC</fullName>
        <shortName evidence="10">tRNA mnm(5)s(2)U biosynthesis bifunctional protein</shortName>
    </recommendedName>
    <domain>
        <recommendedName>
            <fullName evidence="10">tRNA (mnm(5)s(2)U34)-methyltransferase</fullName>
            <ecNumber evidence="10">2.1.1.61</ecNumber>
        </recommendedName>
    </domain>
    <domain>
        <recommendedName>
            <fullName evidence="10">FAD-dependent cmnm(5)s(2)U34 oxidoreductase</fullName>
            <ecNumber evidence="10">1.5.-.-</ecNumber>
        </recommendedName>
    </domain>
</protein>
<name>A0A2V2A6C0_PSYIM</name>
<gene>
    <name evidence="10" type="primary">mnmC</name>
    <name evidence="14" type="ORF">C8D84_101376</name>
</gene>
<dbReference type="InterPro" id="IPR006076">
    <property type="entry name" value="FAD-dep_OxRdtase"/>
</dbReference>
<organism evidence="14 15">
    <name type="scientific">Psychrobacter immobilis</name>
    <dbReference type="NCBI Taxonomy" id="498"/>
    <lineage>
        <taxon>Bacteria</taxon>
        <taxon>Pseudomonadati</taxon>
        <taxon>Pseudomonadota</taxon>
        <taxon>Gammaproteobacteria</taxon>
        <taxon>Moraxellales</taxon>
        <taxon>Moraxellaceae</taxon>
        <taxon>Psychrobacter</taxon>
    </lineage>
</organism>
<evidence type="ECO:0000256" key="4">
    <source>
        <dbReference type="ARBA" id="ARBA00022679"/>
    </source>
</evidence>
<dbReference type="InterPro" id="IPR023032">
    <property type="entry name" value="tRNA_MAMT_biosynth_bifunc_MnmC"/>
</dbReference>
<evidence type="ECO:0000256" key="1">
    <source>
        <dbReference type="ARBA" id="ARBA00022490"/>
    </source>
</evidence>
<dbReference type="Gene3D" id="3.30.9.10">
    <property type="entry name" value="D-Amino Acid Oxidase, subunit A, domain 2"/>
    <property type="match status" value="1"/>
</dbReference>
<dbReference type="SUPFAM" id="SSF51971">
    <property type="entry name" value="Nucleotide-binding domain"/>
    <property type="match status" value="1"/>
</dbReference>
<dbReference type="GO" id="GO:0050660">
    <property type="term" value="F:flavin adenine dinucleotide binding"/>
    <property type="evidence" value="ECO:0007669"/>
    <property type="project" value="UniProtKB-UniRule"/>
</dbReference>
<comment type="subcellular location">
    <subcellularLocation>
        <location evidence="10">Cytoplasm</location>
    </subcellularLocation>
</comment>
<dbReference type="PANTHER" id="PTHR13847">
    <property type="entry name" value="SARCOSINE DEHYDROGENASE-RELATED"/>
    <property type="match status" value="1"/>
</dbReference>
<feature type="compositionally biased region" description="Basic and acidic residues" evidence="11">
    <location>
        <begin position="1"/>
        <end position="12"/>
    </location>
</feature>
<comment type="similarity">
    <text evidence="10">In the C-terminal section; belongs to the DAO family.</text>
</comment>
<keyword evidence="5 10" id="KW-0949">S-adenosyl-L-methionine</keyword>
<keyword evidence="7 10" id="KW-0274">FAD</keyword>
<evidence type="ECO:0000313" key="15">
    <source>
        <dbReference type="Proteomes" id="UP000245655"/>
    </source>
</evidence>
<evidence type="ECO:0000313" key="14">
    <source>
        <dbReference type="EMBL" id="PWK15425.1"/>
    </source>
</evidence>
<comment type="function">
    <text evidence="10">Catalyzes the last two steps in the biosynthesis of 5-methylaminomethyl-2-thiouridine (mnm(5)s(2)U) at the wobble position (U34) in tRNA. Catalyzes the FAD-dependent demodification of cmnm(5)s(2)U34 to nm(5)s(2)U34, followed by the transfer of a methyl group from S-adenosyl-L-methionine to nm(5)s(2)U34, to form mnm(5)s(2)U34.</text>
</comment>
<evidence type="ECO:0000256" key="9">
    <source>
        <dbReference type="ARBA" id="ARBA00023268"/>
    </source>
</evidence>
<dbReference type="EC" id="2.1.1.61" evidence="10"/>
<comment type="similarity">
    <text evidence="10">In the N-terminal section; belongs to the methyltransferase superfamily. tRNA (mnm(5)s(2)U34)-methyltransferase family.</text>
</comment>
<dbReference type="RefSeq" id="WP_109589575.1">
    <property type="nucleotide sequence ID" value="NZ_CAJGZY010000001.1"/>
</dbReference>
<keyword evidence="1 10" id="KW-0963">Cytoplasm</keyword>
<dbReference type="InterPro" id="IPR047785">
    <property type="entry name" value="tRNA_MNMC2"/>
</dbReference>
<dbReference type="GO" id="GO:0016645">
    <property type="term" value="F:oxidoreductase activity, acting on the CH-NH group of donors"/>
    <property type="evidence" value="ECO:0007669"/>
    <property type="project" value="InterPro"/>
</dbReference>
<dbReference type="Pfam" id="PF01266">
    <property type="entry name" value="DAO"/>
    <property type="match status" value="1"/>
</dbReference>
<dbReference type="PANTHER" id="PTHR13847:SF283">
    <property type="entry name" value="TRNA 5-METHYLAMINOMETHYL-2-THIOURIDINE BIOSYNTHESIS BIFUNCTIONAL PROTEIN MNMC"/>
    <property type="match status" value="1"/>
</dbReference>
<dbReference type="AlphaFoldDB" id="A0A2V2A6C0"/>
<dbReference type="NCBIfam" id="NF033855">
    <property type="entry name" value="tRNA_MNMC2"/>
    <property type="match status" value="1"/>
</dbReference>
<dbReference type="EC" id="1.5.-.-" evidence="10"/>
<keyword evidence="15" id="KW-1185">Reference proteome</keyword>
<dbReference type="HAMAP" id="MF_01102">
    <property type="entry name" value="MnmC"/>
    <property type="match status" value="1"/>
</dbReference>
<keyword evidence="8 10" id="KW-0560">Oxidoreductase</keyword>
<evidence type="ECO:0000259" key="12">
    <source>
        <dbReference type="Pfam" id="PF01266"/>
    </source>
</evidence>
<feature type="region of interest" description="tRNA (mnm(5)s(2)U34)-methyltransferase" evidence="10">
    <location>
        <begin position="1"/>
        <end position="283"/>
    </location>
</feature>
<evidence type="ECO:0000256" key="5">
    <source>
        <dbReference type="ARBA" id="ARBA00022691"/>
    </source>
</evidence>
<evidence type="ECO:0000256" key="11">
    <source>
        <dbReference type="SAM" id="MobiDB-lite"/>
    </source>
</evidence>
<keyword evidence="9 10" id="KW-0511">Multifunctional enzyme</keyword>
<evidence type="ECO:0000256" key="3">
    <source>
        <dbReference type="ARBA" id="ARBA00022630"/>
    </source>
</evidence>
<feature type="region of interest" description="Disordered" evidence="11">
    <location>
        <begin position="1"/>
        <end position="26"/>
    </location>
</feature>